<evidence type="ECO:0000256" key="8">
    <source>
        <dbReference type="SAM" id="Phobius"/>
    </source>
</evidence>
<dbReference type="GO" id="GO:0000981">
    <property type="term" value="F:DNA-binding transcription factor activity, RNA polymerase II-specific"/>
    <property type="evidence" value="ECO:0007669"/>
    <property type="project" value="InterPro"/>
</dbReference>
<evidence type="ECO:0000259" key="9">
    <source>
        <dbReference type="PROSITE" id="PS50048"/>
    </source>
</evidence>
<dbReference type="AlphaFoldDB" id="A0AAD4GXE6"/>
<accession>A0AAD4GXE6</accession>
<dbReference type="Proteomes" id="UP001194746">
    <property type="component" value="Unassembled WGS sequence"/>
</dbReference>
<dbReference type="InterPro" id="IPR036864">
    <property type="entry name" value="Zn2-C6_fun-type_DNA-bd_sf"/>
</dbReference>
<evidence type="ECO:0000313" key="11">
    <source>
        <dbReference type="Proteomes" id="UP001194746"/>
    </source>
</evidence>
<evidence type="ECO:0000256" key="2">
    <source>
        <dbReference type="ARBA" id="ARBA00022723"/>
    </source>
</evidence>
<protein>
    <recommendedName>
        <fullName evidence="9">Zn(2)-C6 fungal-type domain-containing protein</fullName>
    </recommendedName>
</protein>
<keyword evidence="8" id="KW-0472">Membrane</keyword>
<dbReference type="GO" id="GO:0005634">
    <property type="term" value="C:nucleus"/>
    <property type="evidence" value="ECO:0007669"/>
    <property type="project" value="UniProtKB-SubCell"/>
</dbReference>
<keyword evidence="8" id="KW-0812">Transmembrane</keyword>
<dbReference type="InterPro" id="IPR001138">
    <property type="entry name" value="Zn2Cys6_DnaBD"/>
</dbReference>
<dbReference type="EMBL" id="VCAU01000018">
    <property type="protein sequence ID" value="KAF9891493.1"/>
    <property type="molecule type" value="Genomic_DNA"/>
</dbReference>
<dbReference type="InterPro" id="IPR050987">
    <property type="entry name" value="AtrR-like"/>
</dbReference>
<keyword evidence="8" id="KW-1133">Transmembrane helix</keyword>
<feature type="domain" description="Zn(2)-C6 fungal-type" evidence="9">
    <location>
        <begin position="9"/>
        <end position="39"/>
    </location>
</feature>
<sequence>MHMMSSAISCNRCKTKKIRCNRISPRCDKCIAIDAECIYLPRKPRTKNKPSVPHDNNNVLAEILNRLDRLENHCSLGRIDPDQAVSIPRSRSVSTFDWEEPEPGPSDAQSSPAKQDELKSLLSSNLFYQLRYVAPLFENAACAAAVDTALASIAATSNQGAEPSSLQISKEKARQWMDLYHDTYHFEGFRQPLERGFLTSIPDLLEIPHVTVSPAAQIIYYSVILQGIMLDAEYADKGPVVQCLYQKSMGVAEVWLDQVQNTPTDLYAAFFMISKSLEGCNTEMSWRTFRQACIIAQALGYFSVDSPATNPTHHPPGPSLAPAGKSVEEDSSEVEKNRKRFEFWHLLRLDCLFRLHFGRPAVITQGSWAVNFPDPTINGVDDASTRFLQIHFLALMRLTLINLRFLEWKDAGGSSDEVGHDETVDGFIGEVQEIMASWNPEDLLASTTNHVDMWFCVDIIFSTYQMLIIFYQSKRGHQDGHMVLQNSVDIAKKSVRLFQSRLGSGFFVYWGVSLVLLHQFMPFLVLSSHIIAGTTRDDDEARESLTLVTWLDEFVQKAAAERPETRSIGSMFKALTAACQDRLRRNKGQGVLAGAV</sequence>
<comment type="subcellular location">
    <subcellularLocation>
        <location evidence="1">Nucleus</location>
    </subcellularLocation>
</comment>
<dbReference type="InterPro" id="IPR007219">
    <property type="entry name" value="XnlR_reg_dom"/>
</dbReference>
<organism evidence="10 11">
    <name type="scientific">Aspergillus nanangensis</name>
    <dbReference type="NCBI Taxonomy" id="2582783"/>
    <lineage>
        <taxon>Eukaryota</taxon>
        <taxon>Fungi</taxon>
        <taxon>Dikarya</taxon>
        <taxon>Ascomycota</taxon>
        <taxon>Pezizomycotina</taxon>
        <taxon>Eurotiomycetes</taxon>
        <taxon>Eurotiomycetidae</taxon>
        <taxon>Eurotiales</taxon>
        <taxon>Aspergillaceae</taxon>
        <taxon>Aspergillus</taxon>
        <taxon>Aspergillus subgen. Circumdati</taxon>
    </lineage>
</organism>
<comment type="caution">
    <text evidence="10">The sequence shown here is derived from an EMBL/GenBank/DDBJ whole genome shotgun (WGS) entry which is preliminary data.</text>
</comment>
<dbReference type="CDD" id="cd00067">
    <property type="entry name" value="GAL4"/>
    <property type="match status" value="1"/>
</dbReference>
<keyword evidence="6" id="KW-0539">Nucleus</keyword>
<name>A0AAD4GXE6_ASPNN</name>
<dbReference type="PROSITE" id="PS50048">
    <property type="entry name" value="ZN2_CY6_FUNGAL_2"/>
    <property type="match status" value="1"/>
</dbReference>
<dbReference type="Pfam" id="PF00172">
    <property type="entry name" value="Zn_clus"/>
    <property type="match status" value="1"/>
</dbReference>
<dbReference type="SMART" id="SM00066">
    <property type="entry name" value="GAL4"/>
    <property type="match status" value="1"/>
</dbReference>
<dbReference type="GO" id="GO:0006351">
    <property type="term" value="P:DNA-templated transcription"/>
    <property type="evidence" value="ECO:0007669"/>
    <property type="project" value="InterPro"/>
</dbReference>
<dbReference type="SMART" id="SM00906">
    <property type="entry name" value="Fungal_trans"/>
    <property type="match status" value="1"/>
</dbReference>
<evidence type="ECO:0000256" key="1">
    <source>
        <dbReference type="ARBA" id="ARBA00004123"/>
    </source>
</evidence>
<dbReference type="GO" id="GO:0009893">
    <property type="term" value="P:positive regulation of metabolic process"/>
    <property type="evidence" value="ECO:0007669"/>
    <property type="project" value="UniProtKB-ARBA"/>
</dbReference>
<proteinExistence type="predicted"/>
<feature type="region of interest" description="Disordered" evidence="7">
    <location>
        <begin position="309"/>
        <end position="331"/>
    </location>
</feature>
<reference evidence="10" key="2">
    <citation type="submission" date="2020-02" db="EMBL/GenBank/DDBJ databases">
        <authorList>
            <person name="Gilchrist C.L.M."/>
            <person name="Chooi Y.-H."/>
        </authorList>
    </citation>
    <scope>NUCLEOTIDE SEQUENCE</scope>
    <source>
        <strain evidence="10">MST-FP2251</strain>
    </source>
</reference>
<evidence type="ECO:0000256" key="4">
    <source>
        <dbReference type="ARBA" id="ARBA00023125"/>
    </source>
</evidence>
<dbReference type="PROSITE" id="PS00463">
    <property type="entry name" value="ZN2_CY6_FUNGAL_1"/>
    <property type="match status" value="1"/>
</dbReference>
<keyword evidence="4" id="KW-0238">DNA-binding</keyword>
<gene>
    <name evidence="10" type="ORF">FE257_003960</name>
</gene>
<dbReference type="Gene3D" id="4.10.240.10">
    <property type="entry name" value="Zn(2)-C6 fungal-type DNA-binding domain"/>
    <property type="match status" value="1"/>
</dbReference>
<dbReference type="GO" id="GO:0003677">
    <property type="term" value="F:DNA binding"/>
    <property type="evidence" value="ECO:0007669"/>
    <property type="project" value="UniProtKB-KW"/>
</dbReference>
<dbReference type="CDD" id="cd12148">
    <property type="entry name" value="fungal_TF_MHR"/>
    <property type="match status" value="1"/>
</dbReference>
<reference evidence="10" key="1">
    <citation type="journal article" date="2019" name="Beilstein J. Org. Chem.">
        <title>Nanangenines: drimane sesquiterpenoids as the dominant metabolite cohort of a novel Australian fungus, Aspergillus nanangensis.</title>
        <authorList>
            <person name="Lacey H.J."/>
            <person name="Gilchrist C.L.M."/>
            <person name="Crombie A."/>
            <person name="Kalaitzis J.A."/>
            <person name="Vuong D."/>
            <person name="Rutledge P.J."/>
            <person name="Turner P."/>
            <person name="Pitt J.I."/>
            <person name="Lacey E."/>
            <person name="Chooi Y.H."/>
            <person name="Piggott A.M."/>
        </authorList>
    </citation>
    <scope>NUCLEOTIDE SEQUENCE</scope>
    <source>
        <strain evidence="10">MST-FP2251</strain>
    </source>
</reference>
<evidence type="ECO:0000256" key="3">
    <source>
        <dbReference type="ARBA" id="ARBA00023015"/>
    </source>
</evidence>
<evidence type="ECO:0000256" key="7">
    <source>
        <dbReference type="SAM" id="MobiDB-lite"/>
    </source>
</evidence>
<dbReference type="PANTHER" id="PTHR46910:SF3">
    <property type="entry name" value="HALOTOLERANCE PROTEIN 9-RELATED"/>
    <property type="match status" value="1"/>
</dbReference>
<feature type="transmembrane region" description="Helical" evidence="8">
    <location>
        <begin position="506"/>
        <end position="526"/>
    </location>
</feature>
<dbReference type="SUPFAM" id="SSF57701">
    <property type="entry name" value="Zn2/Cys6 DNA-binding domain"/>
    <property type="match status" value="1"/>
</dbReference>
<keyword evidence="5" id="KW-0804">Transcription</keyword>
<keyword evidence="3" id="KW-0805">Transcription regulation</keyword>
<evidence type="ECO:0000313" key="10">
    <source>
        <dbReference type="EMBL" id="KAF9891493.1"/>
    </source>
</evidence>
<keyword evidence="2" id="KW-0479">Metal-binding</keyword>
<dbReference type="PANTHER" id="PTHR46910">
    <property type="entry name" value="TRANSCRIPTION FACTOR PDR1"/>
    <property type="match status" value="1"/>
</dbReference>
<feature type="region of interest" description="Disordered" evidence="7">
    <location>
        <begin position="87"/>
        <end position="114"/>
    </location>
</feature>
<evidence type="ECO:0000256" key="5">
    <source>
        <dbReference type="ARBA" id="ARBA00023163"/>
    </source>
</evidence>
<dbReference type="GO" id="GO:0008270">
    <property type="term" value="F:zinc ion binding"/>
    <property type="evidence" value="ECO:0007669"/>
    <property type="project" value="InterPro"/>
</dbReference>
<evidence type="ECO:0000256" key="6">
    <source>
        <dbReference type="ARBA" id="ARBA00023242"/>
    </source>
</evidence>
<keyword evidence="11" id="KW-1185">Reference proteome</keyword>